<organism evidence="2 3">
    <name type="scientific">Microbotryum intermedium</name>
    <dbReference type="NCBI Taxonomy" id="269621"/>
    <lineage>
        <taxon>Eukaryota</taxon>
        <taxon>Fungi</taxon>
        <taxon>Dikarya</taxon>
        <taxon>Basidiomycota</taxon>
        <taxon>Pucciniomycotina</taxon>
        <taxon>Microbotryomycetes</taxon>
        <taxon>Microbotryales</taxon>
        <taxon>Microbotryaceae</taxon>
        <taxon>Microbotryum</taxon>
    </lineage>
</organism>
<reference evidence="3" key="1">
    <citation type="submission" date="2016-09" db="EMBL/GenBank/DDBJ databases">
        <authorList>
            <person name="Jeantristanb JTB J.-T."/>
            <person name="Ricardo R."/>
        </authorList>
    </citation>
    <scope>NUCLEOTIDE SEQUENCE [LARGE SCALE GENOMIC DNA]</scope>
</reference>
<proteinExistence type="predicted"/>
<keyword evidence="1" id="KW-0732">Signal</keyword>
<accession>A0A238FS40</accession>
<feature type="chain" id="PRO_5013280308" evidence="1">
    <location>
        <begin position="24"/>
        <end position="71"/>
    </location>
</feature>
<evidence type="ECO:0000313" key="3">
    <source>
        <dbReference type="Proteomes" id="UP000198372"/>
    </source>
</evidence>
<evidence type="ECO:0000313" key="2">
    <source>
        <dbReference type="EMBL" id="SCV73916.1"/>
    </source>
</evidence>
<name>A0A238FS40_9BASI</name>
<gene>
    <name evidence="2" type="ORF">BQ2448_6346</name>
</gene>
<dbReference type="EMBL" id="FMSP01000019">
    <property type="protein sequence ID" value="SCV73916.1"/>
    <property type="molecule type" value="Genomic_DNA"/>
</dbReference>
<feature type="signal peptide" evidence="1">
    <location>
        <begin position="1"/>
        <end position="23"/>
    </location>
</feature>
<dbReference type="AlphaFoldDB" id="A0A238FS40"/>
<sequence>MRTCTSTSYLSLIVASGFSVVLGQSSNQARTTSAAVAPAVAAGCWSPTFIQNRRAPCPGRWGFDEPPEGNP</sequence>
<keyword evidence="3" id="KW-1185">Reference proteome</keyword>
<protein>
    <submittedName>
        <fullName evidence="2">BQ2448_6346 protein</fullName>
    </submittedName>
</protein>
<evidence type="ECO:0000256" key="1">
    <source>
        <dbReference type="SAM" id="SignalP"/>
    </source>
</evidence>
<dbReference type="Proteomes" id="UP000198372">
    <property type="component" value="Unassembled WGS sequence"/>
</dbReference>